<dbReference type="SUPFAM" id="SSF51735">
    <property type="entry name" value="NAD(P)-binding Rossmann-fold domains"/>
    <property type="match status" value="1"/>
</dbReference>
<keyword evidence="6 8" id="KW-0057">Aromatic amino acid biosynthesis</keyword>
<evidence type="ECO:0000256" key="3">
    <source>
        <dbReference type="ARBA" id="ARBA00022605"/>
    </source>
</evidence>
<comment type="function">
    <text evidence="8">Involved in the biosynthesis of the chorismate, which leads to the biosynthesis of aromatic amino acids. Catalyzes the reversible NADPH linked reduction of 3-dehydroshikimate (DHSA) to yield shikimate (SA).</text>
</comment>
<dbReference type="InterPro" id="IPR006151">
    <property type="entry name" value="Shikm_DH/Glu-tRNA_Rdtase"/>
</dbReference>
<feature type="binding site" evidence="8">
    <location>
        <position position="240"/>
    </location>
    <ligand>
        <name>NADP(+)</name>
        <dbReference type="ChEBI" id="CHEBI:58349"/>
    </ligand>
</feature>
<dbReference type="InterPro" id="IPR022893">
    <property type="entry name" value="Shikimate_DH_fam"/>
</dbReference>
<feature type="domain" description="Quinate/shikimate 5-dehydrogenase/glutamyl-tRNA reductase" evidence="9">
    <location>
        <begin position="122"/>
        <end position="178"/>
    </location>
</feature>
<comment type="subunit">
    <text evidence="8">Homodimer.</text>
</comment>
<feature type="binding site" evidence="8">
    <location>
        <position position="93"/>
    </location>
    <ligand>
        <name>shikimate</name>
        <dbReference type="ChEBI" id="CHEBI:36208"/>
    </ligand>
</feature>
<feature type="binding site" evidence="8">
    <location>
        <position position="269"/>
    </location>
    <ligand>
        <name>NADP(+)</name>
        <dbReference type="ChEBI" id="CHEBI:58349"/>
    </ligand>
</feature>
<dbReference type="InterPro" id="IPR011342">
    <property type="entry name" value="Shikimate_DH"/>
</dbReference>
<dbReference type="EC" id="1.1.1.25" evidence="2 8"/>
<keyword evidence="3 8" id="KW-0028">Amino-acid biosynthesis</keyword>
<dbReference type="GO" id="GO:0008652">
    <property type="term" value="P:amino acid biosynthetic process"/>
    <property type="evidence" value="ECO:0007669"/>
    <property type="project" value="UniProtKB-KW"/>
</dbReference>
<dbReference type="InterPro" id="IPR041121">
    <property type="entry name" value="SDH_C"/>
</dbReference>
<sequence>MPATSAPTDAYVVIGNPIAHSRSPQIHQWFAEQTGQALRYSACLSPLDGFAATLARLQAEGVKGCNVTVPFKHEAAQCAHRAHAQVALAQAANTLALHPGGEIQAFNTDGAGLVRDITHNAATPLAQRHVLLLGAGGAAAGVLAPLIEQRPAAIAIANRSADKAQALAQRHADFAAAHGVALHSLALDAVDAALAAPAGAGTAPAIDVLINATASSLQGQRLPIARLGALLADGALAYDMMYGAAAAAFLDEVRAQMQAAGKAVRVRDGLGMLVEQAAEAFALWRGVRPDSAAVLERLRRELV</sequence>
<evidence type="ECO:0000256" key="7">
    <source>
        <dbReference type="ARBA" id="ARBA00049442"/>
    </source>
</evidence>
<organism evidence="12 13">
    <name type="scientific">Allofranklinella schreckenbergeri</name>
    <dbReference type="NCBI Taxonomy" id="1076744"/>
    <lineage>
        <taxon>Bacteria</taxon>
        <taxon>Pseudomonadati</taxon>
        <taxon>Pseudomonadota</taxon>
        <taxon>Betaproteobacteria</taxon>
        <taxon>Burkholderiales</taxon>
        <taxon>Comamonadaceae</taxon>
        <taxon>Allofranklinella</taxon>
    </lineage>
</organism>
<dbReference type="InterPro" id="IPR046346">
    <property type="entry name" value="Aminoacid_DH-like_N_sf"/>
</dbReference>
<dbReference type="RefSeq" id="WP_122254287.1">
    <property type="nucleotide sequence ID" value="NZ_RDQL01000011.1"/>
</dbReference>
<dbReference type="Pfam" id="PF01488">
    <property type="entry name" value="Shikimate_DH"/>
    <property type="match status" value="1"/>
</dbReference>
<evidence type="ECO:0000256" key="6">
    <source>
        <dbReference type="ARBA" id="ARBA00023141"/>
    </source>
</evidence>
<dbReference type="GO" id="GO:0004764">
    <property type="term" value="F:shikimate 3-dehydrogenase (NADP+) activity"/>
    <property type="evidence" value="ECO:0007669"/>
    <property type="project" value="UniProtKB-UniRule"/>
</dbReference>
<dbReference type="Gene3D" id="3.40.50.10860">
    <property type="entry name" value="Leucine Dehydrogenase, chain A, domain 1"/>
    <property type="match status" value="1"/>
</dbReference>
<dbReference type="InterPro" id="IPR036291">
    <property type="entry name" value="NAD(P)-bd_dom_sf"/>
</dbReference>
<evidence type="ECO:0000256" key="5">
    <source>
        <dbReference type="ARBA" id="ARBA00023002"/>
    </source>
</evidence>
<comment type="pathway">
    <text evidence="1 8">Metabolic intermediate biosynthesis; chorismate biosynthesis; chorismate from D-erythrose 4-phosphate and phosphoenolpyruvate: step 4/7.</text>
</comment>
<keyword evidence="5 8" id="KW-0560">Oxidoreductase</keyword>
<dbReference type="NCBIfam" id="NF001310">
    <property type="entry name" value="PRK00258.1-2"/>
    <property type="match status" value="1"/>
</dbReference>
<gene>
    <name evidence="8" type="primary">aroE</name>
    <name evidence="12" type="ORF">EBQ25_09025</name>
</gene>
<dbReference type="GO" id="GO:0005829">
    <property type="term" value="C:cytosol"/>
    <property type="evidence" value="ECO:0007669"/>
    <property type="project" value="TreeGrafter"/>
</dbReference>
<feature type="binding site" evidence="8">
    <location>
        <position position="68"/>
    </location>
    <ligand>
        <name>shikimate</name>
        <dbReference type="ChEBI" id="CHEBI:36208"/>
    </ligand>
</feature>
<dbReference type="PANTHER" id="PTHR21089:SF1">
    <property type="entry name" value="BIFUNCTIONAL 3-DEHYDROQUINATE DEHYDRATASE_SHIKIMATE DEHYDROGENASE, CHLOROPLASTIC"/>
    <property type="match status" value="1"/>
</dbReference>
<feature type="binding site" evidence="8">
    <location>
        <position position="276"/>
    </location>
    <ligand>
        <name>shikimate</name>
        <dbReference type="ChEBI" id="CHEBI:36208"/>
    </ligand>
</feature>
<reference evidence="12 13" key="1">
    <citation type="submission" date="2018-10" db="EMBL/GenBank/DDBJ databases">
        <title>Comamonadaceae CDC group NO-1 genome sequencing and assembly.</title>
        <authorList>
            <person name="Bernier A.-M."/>
            <person name="Bernard K."/>
        </authorList>
    </citation>
    <scope>NUCLEOTIDE SEQUENCE [LARGE SCALE GENOMIC DNA]</scope>
    <source>
        <strain evidence="12 13">NML161473</strain>
    </source>
</reference>
<dbReference type="GO" id="GO:0050661">
    <property type="term" value="F:NADP binding"/>
    <property type="evidence" value="ECO:0007669"/>
    <property type="project" value="InterPro"/>
</dbReference>
<feature type="binding site" evidence="8">
    <location>
        <position position="109"/>
    </location>
    <ligand>
        <name>shikimate</name>
        <dbReference type="ChEBI" id="CHEBI:36208"/>
    </ligand>
</feature>
<dbReference type="PANTHER" id="PTHR21089">
    <property type="entry name" value="SHIKIMATE DEHYDROGENASE"/>
    <property type="match status" value="1"/>
</dbReference>
<protein>
    <recommendedName>
        <fullName evidence="2 8">Shikimate dehydrogenase (NADP(+))</fullName>
        <shortName evidence="8">SDH</shortName>
        <ecNumber evidence="2 8">1.1.1.25</ecNumber>
    </recommendedName>
</protein>
<dbReference type="Pfam" id="PF18317">
    <property type="entry name" value="SDH_C"/>
    <property type="match status" value="1"/>
</dbReference>
<feature type="domain" description="Shikimate dehydrogenase substrate binding N-terminal" evidence="10">
    <location>
        <begin position="13"/>
        <end position="95"/>
    </location>
</feature>
<evidence type="ECO:0000256" key="1">
    <source>
        <dbReference type="ARBA" id="ARBA00004871"/>
    </source>
</evidence>
<evidence type="ECO:0000256" key="2">
    <source>
        <dbReference type="ARBA" id="ARBA00012962"/>
    </source>
</evidence>
<dbReference type="GO" id="GO:0009423">
    <property type="term" value="P:chorismate biosynthetic process"/>
    <property type="evidence" value="ECO:0007669"/>
    <property type="project" value="UniProtKB-UniRule"/>
</dbReference>
<evidence type="ECO:0000313" key="12">
    <source>
        <dbReference type="EMBL" id="RMW98694.1"/>
    </source>
</evidence>
<feature type="domain" description="SDH C-terminal" evidence="11">
    <location>
        <begin position="269"/>
        <end position="299"/>
    </location>
</feature>
<feature type="binding site" evidence="8">
    <location>
        <position position="242"/>
    </location>
    <ligand>
        <name>shikimate</name>
        <dbReference type="ChEBI" id="CHEBI:36208"/>
    </ligand>
</feature>
<dbReference type="GO" id="GO:0009073">
    <property type="term" value="P:aromatic amino acid family biosynthetic process"/>
    <property type="evidence" value="ECO:0007669"/>
    <property type="project" value="UniProtKB-KW"/>
</dbReference>
<dbReference type="SUPFAM" id="SSF53223">
    <property type="entry name" value="Aminoacid dehydrogenase-like, N-terminal domain"/>
    <property type="match status" value="1"/>
</dbReference>
<evidence type="ECO:0000313" key="13">
    <source>
        <dbReference type="Proteomes" id="UP000267035"/>
    </source>
</evidence>
<dbReference type="AlphaFoldDB" id="A0A3M6Q7A8"/>
<comment type="caution">
    <text evidence="12">The sequence shown here is derived from an EMBL/GenBank/DDBJ whole genome shotgun (WGS) entry which is preliminary data.</text>
</comment>
<feature type="binding site" evidence="8">
    <location>
        <begin position="134"/>
        <end position="138"/>
    </location>
    <ligand>
        <name>NADP(+)</name>
        <dbReference type="ChEBI" id="CHEBI:58349"/>
    </ligand>
</feature>
<dbReference type="InterPro" id="IPR013708">
    <property type="entry name" value="Shikimate_DH-bd_N"/>
</dbReference>
<comment type="similarity">
    <text evidence="8">Belongs to the shikimate dehydrogenase family.</text>
</comment>
<comment type="caution">
    <text evidence="8">Lacks conserved residue(s) required for the propagation of feature annotation.</text>
</comment>
<dbReference type="Pfam" id="PF08501">
    <property type="entry name" value="Shikimate_dh_N"/>
    <property type="match status" value="1"/>
</dbReference>
<keyword evidence="13" id="KW-1185">Reference proteome</keyword>
<feature type="active site" description="Proton acceptor" evidence="8">
    <location>
        <position position="72"/>
    </location>
</feature>
<evidence type="ECO:0000259" key="10">
    <source>
        <dbReference type="Pfam" id="PF08501"/>
    </source>
</evidence>
<dbReference type="EMBL" id="RDQL01000011">
    <property type="protein sequence ID" value="RMW98694.1"/>
    <property type="molecule type" value="Genomic_DNA"/>
</dbReference>
<comment type="catalytic activity">
    <reaction evidence="7 8">
        <text>shikimate + NADP(+) = 3-dehydroshikimate + NADPH + H(+)</text>
        <dbReference type="Rhea" id="RHEA:17737"/>
        <dbReference type="ChEBI" id="CHEBI:15378"/>
        <dbReference type="ChEBI" id="CHEBI:16630"/>
        <dbReference type="ChEBI" id="CHEBI:36208"/>
        <dbReference type="ChEBI" id="CHEBI:57783"/>
        <dbReference type="ChEBI" id="CHEBI:58349"/>
        <dbReference type="EC" id="1.1.1.25"/>
    </reaction>
</comment>
<evidence type="ECO:0000259" key="11">
    <source>
        <dbReference type="Pfam" id="PF18317"/>
    </source>
</evidence>
<evidence type="ECO:0000256" key="8">
    <source>
        <dbReference type="HAMAP-Rule" id="MF_00222"/>
    </source>
</evidence>
<dbReference type="Gene3D" id="3.40.50.720">
    <property type="entry name" value="NAD(P)-binding Rossmann-like Domain"/>
    <property type="match status" value="1"/>
</dbReference>
<dbReference type="GO" id="GO:0019632">
    <property type="term" value="P:shikimate metabolic process"/>
    <property type="evidence" value="ECO:0007669"/>
    <property type="project" value="InterPro"/>
</dbReference>
<feature type="binding site" evidence="8">
    <location>
        <begin position="21"/>
        <end position="23"/>
    </location>
    <ligand>
        <name>shikimate</name>
        <dbReference type="ChEBI" id="CHEBI:36208"/>
    </ligand>
</feature>
<dbReference type="HAMAP" id="MF_00222">
    <property type="entry name" value="Shikimate_DH_AroE"/>
    <property type="match status" value="1"/>
</dbReference>
<accession>A0A3M6Q7A8</accession>
<evidence type="ECO:0000256" key="4">
    <source>
        <dbReference type="ARBA" id="ARBA00022857"/>
    </source>
</evidence>
<proteinExistence type="inferred from homology"/>
<name>A0A3M6Q7A8_9BURK</name>
<evidence type="ECO:0000259" key="9">
    <source>
        <dbReference type="Pfam" id="PF01488"/>
    </source>
</evidence>
<dbReference type="NCBIfam" id="TIGR00507">
    <property type="entry name" value="aroE"/>
    <property type="match status" value="1"/>
</dbReference>
<dbReference type="UniPathway" id="UPA00053">
    <property type="reaction ID" value="UER00087"/>
</dbReference>
<dbReference type="Proteomes" id="UP000267035">
    <property type="component" value="Unassembled WGS sequence"/>
</dbReference>
<keyword evidence="4 8" id="KW-0521">NADP</keyword>